<dbReference type="EMBL" id="JAVDSB010000002">
    <property type="protein sequence ID" value="MDR6550685.1"/>
    <property type="molecule type" value="Genomic_DNA"/>
</dbReference>
<accession>A0ABU1NTA6</accession>
<evidence type="ECO:0000313" key="3">
    <source>
        <dbReference type="Proteomes" id="UP001267290"/>
    </source>
</evidence>
<organism evidence="2 3">
    <name type="scientific">Paenibacillus qinlingensis</name>
    <dbReference type="NCBI Taxonomy" id="1837343"/>
    <lineage>
        <taxon>Bacteria</taxon>
        <taxon>Bacillati</taxon>
        <taxon>Bacillota</taxon>
        <taxon>Bacilli</taxon>
        <taxon>Bacillales</taxon>
        <taxon>Paenibacillaceae</taxon>
        <taxon>Paenibacillus</taxon>
    </lineage>
</organism>
<gene>
    <name evidence="2" type="ORF">J2736_001872</name>
</gene>
<dbReference type="Pfam" id="PF20613">
    <property type="entry name" value="HipA_2"/>
    <property type="match status" value="1"/>
</dbReference>
<protein>
    <recommendedName>
        <fullName evidence="1">HipA-like kinase domain-containing protein</fullName>
    </recommendedName>
</protein>
<dbReference type="InterPro" id="IPR046748">
    <property type="entry name" value="HipA_2"/>
</dbReference>
<reference evidence="2 3" key="1">
    <citation type="submission" date="2023-07" db="EMBL/GenBank/DDBJ databases">
        <title>Sorghum-associated microbial communities from plants grown in Nebraska, USA.</title>
        <authorList>
            <person name="Schachtman D."/>
        </authorList>
    </citation>
    <scope>NUCLEOTIDE SEQUENCE [LARGE SCALE GENOMIC DNA]</scope>
    <source>
        <strain evidence="2 3">CC258</strain>
    </source>
</reference>
<evidence type="ECO:0000259" key="1">
    <source>
        <dbReference type="Pfam" id="PF20613"/>
    </source>
</evidence>
<name>A0ABU1NTA6_9BACL</name>
<proteinExistence type="predicted"/>
<comment type="caution">
    <text evidence="2">The sequence shown here is derived from an EMBL/GenBank/DDBJ whole genome shotgun (WGS) entry which is preliminary data.</text>
</comment>
<evidence type="ECO:0000313" key="2">
    <source>
        <dbReference type="EMBL" id="MDR6550685.1"/>
    </source>
</evidence>
<dbReference type="RefSeq" id="WP_310225715.1">
    <property type="nucleotide sequence ID" value="NZ_JAVDSB010000002.1"/>
</dbReference>
<sequence length="259" mass="29534">MDLNLVPVQHISCMPEGYSKPQLIQFSDGMSYVVKFKNNPTGTRVLVNEYVAASLGQLLSLPVIPFQVVSVSNDFIKAIPEMVKSKFKSGSQFASQYIEGSTYLTPDFFKIGSFRIHNQDILAGVILFDLWLSNTDRKEKNTLLKPLGANEHYFYMMDHGRCFADSNWTIKTLKNTKMNLNLKVHQWCYSLLKDRNALNDYLVRILSLSDETIKQVVFSIPQDWDVSVAEREALLSHLINTRNKLPDLLVKFKKLCGSS</sequence>
<keyword evidence="3" id="KW-1185">Reference proteome</keyword>
<dbReference type="Proteomes" id="UP001267290">
    <property type="component" value="Unassembled WGS sequence"/>
</dbReference>
<feature type="domain" description="HipA-like kinase" evidence="1">
    <location>
        <begin position="13"/>
        <end position="233"/>
    </location>
</feature>